<dbReference type="AlphaFoldDB" id="A0A1I4BV39"/>
<reference evidence="2" key="1">
    <citation type="submission" date="2016-10" db="EMBL/GenBank/DDBJ databases">
        <authorList>
            <person name="Varghese N."/>
            <person name="Submissions S."/>
        </authorList>
    </citation>
    <scope>NUCLEOTIDE SEQUENCE [LARGE SCALE GENOMIC DNA]</scope>
    <source>
        <strain evidence="2">Nm69</strain>
    </source>
</reference>
<protein>
    <submittedName>
        <fullName evidence="1">Uncharacterized protein</fullName>
    </submittedName>
</protein>
<evidence type="ECO:0000313" key="2">
    <source>
        <dbReference type="Proteomes" id="UP000199533"/>
    </source>
</evidence>
<proteinExistence type="predicted"/>
<gene>
    <name evidence="1" type="ORF">SAMN05216302_101378</name>
</gene>
<name>A0A1I4BV39_9PROT</name>
<keyword evidence="2" id="KW-1185">Reference proteome</keyword>
<evidence type="ECO:0000313" key="1">
    <source>
        <dbReference type="EMBL" id="SFK72525.1"/>
    </source>
</evidence>
<sequence length="57" mass="6300">MAIFSGALQIARVLTCVLAIKSVVRTFPVEDLRNCAFQIRHEAEFSNLPVSPEKGLL</sequence>
<accession>A0A1I4BV39</accession>
<organism evidence="1 2">
    <name type="scientific">Nitrosomonas aestuarii</name>
    <dbReference type="NCBI Taxonomy" id="52441"/>
    <lineage>
        <taxon>Bacteria</taxon>
        <taxon>Pseudomonadati</taxon>
        <taxon>Pseudomonadota</taxon>
        <taxon>Betaproteobacteria</taxon>
        <taxon>Nitrosomonadales</taxon>
        <taxon>Nitrosomonadaceae</taxon>
        <taxon>Nitrosomonas</taxon>
    </lineage>
</organism>
<dbReference type="Proteomes" id="UP000199533">
    <property type="component" value="Unassembled WGS sequence"/>
</dbReference>
<dbReference type="RefSeq" id="WP_170841625.1">
    <property type="nucleotide sequence ID" value="NZ_FOSP01000013.1"/>
</dbReference>
<dbReference type="STRING" id="52441.SAMN05216302_101378"/>
<dbReference type="EMBL" id="FOSP01000013">
    <property type="protein sequence ID" value="SFK72525.1"/>
    <property type="molecule type" value="Genomic_DNA"/>
</dbReference>